<proteinExistence type="predicted"/>
<dbReference type="FunFam" id="3.10.10.10:FF:000007">
    <property type="entry name" value="Retrovirus-related Pol polyprotein from transposon 17.6-like Protein"/>
    <property type="match status" value="1"/>
</dbReference>
<feature type="domain" description="Reverse transcriptase" evidence="14">
    <location>
        <begin position="311"/>
        <end position="524"/>
    </location>
</feature>
<dbReference type="CDD" id="cd00024">
    <property type="entry name" value="CD_CSD"/>
    <property type="match status" value="1"/>
</dbReference>
<dbReference type="SUPFAM" id="SSF53098">
    <property type="entry name" value="Ribonuclease H-like"/>
    <property type="match status" value="1"/>
</dbReference>
<evidence type="ECO:0000256" key="1">
    <source>
        <dbReference type="ARBA" id="ARBA00004123"/>
    </source>
</evidence>
<dbReference type="PROSITE" id="PS00598">
    <property type="entry name" value="CHROMO_1"/>
    <property type="match status" value="1"/>
</dbReference>
<feature type="domain" description="Integrase catalytic" evidence="15">
    <location>
        <begin position="878"/>
        <end position="1043"/>
    </location>
</feature>
<dbReference type="FunFam" id="3.30.70.270:FF:000020">
    <property type="entry name" value="Transposon Tf2-6 polyprotein-like Protein"/>
    <property type="match status" value="1"/>
</dbReference>
<dbReference type="Pfam" id="PF17917">
    <property type="entry name" value="RT_RNaseH"/>
    <property type="match status" value="1"/>
</dbReference>
<accession>A0A388MD83</accession>
<feature type="region of interest" description="Disordered" evidence="12">
    <location>
        <begin position="1256"/>
        <end position="1309"/>
    </location>
</feature>
<keyword evidence="4" id="KW-0808">Transferase</keyword>
<evidence type="ECO:0000256" key="12">
    <source>
        <dbReference type="SAM" id="MobiDB-lite"/>
    </source>
</evidence>
<dbReference type="GO" id="GO:0003676">
    <property type="term" value="F:nucleic acid binding"/>
    <property type="evidence" value="ECO:0007669"/>
    <property type="project" value="InterPro"/>
</dbReference>
<dbReference type="CDD" id="cd09274">
    <property type="entry name" value="RNase_HI_RT_Ty3"/>
    <property type="match status" value="1"/>
</dbReference>
<dbReference type="PROSITE" id="PS50878">
    <property type="entry name" value="RT_POL"/>
    <property type="match status" value="1"/>
</dbReference>
<evidence type="ECO:0000313" key="17">
    <source>
        <dbReference type="Proteomes" id="UP000265515"/>
    </source>
</evidence>
<gene>
    <name evidence="16" type="ORF">CBR_g55823</name>
</gene>
<feature type="compositionally biased region" description="Polar residues" evidence="12">
    <location>
        <begin position="271"/>
        <end position="288"/>
    </location>
</feature>
<dbReference type="InterPro" id="IPR012337">
    <property type="entry name" value="RNaseH-like_sf"/>
</dbReference>
<evidence type="ECO:0000259" key="13">
    <source>
        <dbReference type="PROSITE" id="PS50013"/>
    </source>
</evidence>
<dbReference type="Pfam" id="PF00385">
    <property type="entry name" value="Chromo"/>
    <property type="match status" value="1"/>
</dbReference>
<feature type="compositionally biased region" description="Basic residues" evidence="12">
    <location>
        <begin position="1298"/>
        <end position="1309"/>
    </location>
</feature>
<dbReference type="InterPro" id="IPR056924">
    <property type="entry name" value="SH3_Tf2-1"/>
</dbReference>
<dbReference type="GO" id="GO:0003964">
    <property type="term" value="F:RNA-directed DNA polymerase activity"/>
    <property type="evidence" value="ECO:0007669"/>
    <property type="project" value="UniProtKB-KW"/>
</dbReference>
<evidence type="ECO:0000256" key="8">
    <source>
        <dbReference type="ARBA" id="ARBA00022801"/>
    </source>
</evidence>
<dbReference type="GO" id="GO:0006508">
    <property type="term" value="P:proteolysis"/>
    <property type="evidence" value="ECO:0007669"/>
    <property type="project" value="UniProtKB-KW"/>
</dbReference>
<keyword evidence="11" id="KW-0511">Multifunctional enzyme</keyword>
<dbReference type="GO" id="GO:0015074">
    <property type="term" value="P:DNA integration"/>
    <property type="evidence" value="ECO:0007669"/>
    <property type="project" value="InterPro"/>
</dbReference>
<feature type="domain" description="Chromo" evidence="13">
    <location>
        <begin position="1199"/>
        <end position="1261"/>
    </location>
</feature>
<reference evidence="16 17" key="1">
    <citation type="journal article" date="2018" name="Cell">
        <title>The Chara Genome: Secondary Complexity and Implications for Plant Terrestrialization.</title>
        <authorList>
            <person name="Nishiyama T."/>
            <person name="Sakayama H."/>
            <person name="Vries J.D."/>
            <person name="Buschmann H."/>
            <person name="Saint-Marcoux D."/>
            <person name="Ullrich K.K."/>
            <person name="Haas F.B."/>
            <person name="Vanderstraeten L."/>
            <person name="Becker D."/>
            <person name="Lang D."/>
            <person name="Vosolsobe S."/>
            <person name="Rombauts S."/>
            <person name="Wilhelmsson P.K.I."/>
            <person name="Janitza P."/>
            <person name="Kern R."/>
            <person name="Heyl A."/>
            <person name="Rumpler F."/>
            <person name="Villalobos L.I.A.C."/>
            <person name="Clay J.M."/>
            <person name="Skokan R."/>
            <person name="Toyoda A."/>
            <person name="Suzuki Y."/>
            <person name="Kagoshima H."/>
            <person name="Schijlen E."/>
            <person name="Tajeshwar N."/>
            <person name="Catarino B."/>
            <person name="Hetherington A.J."/>
            <person name="Saltykova A."/>
            <person name="Bonnot C."/>
            <person name="Breuninger H."/>
            <person name="Symeonidi A."/>
            <person name="Radhakrishnan G.V."/>
            <person name="Van Nieuwerburgh F."/>
            <person name="Deforce D."/>
            <person name="Chang C."/>
            <person name="Karol K.G."/>
            <person name="Hedrich R."/>
            <person name="Ulvskov P."/>
            <person name="Glockner G."/>
            <person name="Delwiche C.F."/>
            <person name="Petrasek J."/>
            <person name="Van de Peer Y."/>
            <person name="Friml J."/>
            <person name="Beilby M."/>
            <person name="Dolan L."/>
            <person name="Kohara Y."/>
            <person name="Sugano S."/>
            <person name="Fujiyama A."/>
            <person name="Delaux P.-M."/>
            <person name="Quint M."/>
            <person name="TheiBen G."/>
            <person name="Hagemann M."/>
            <person name="Harholt J."/>
            <person name="Dunand C."/>
            <person name="Zachgo S."/>
            <person name="Langdale J."/>
            <person name="Maumus F."/>
            <person name="Straeten D.V.D."/>
            <person name="Gould S.B."/>
            <person name="Rensing S.A."/>
        </authorList>
    </citation>
    <scope>NUCLEOTIDE SEQUENCE [LARGE SCALE GENOMIC DNA]</scope>
    <source>
        <strain evidence="16 17">S276</strain>
    </source>
</reference>
<dbReference type="EC" id="2.7.7.49" evidence="2"/>
<comment type="caution">
    <text evidence="16">The sequence shown here is derived from an EMBL/GenBank/DDBJ whole genome shotgun (WGS) entry which is preliminary data.</text>
</comment>
<evidence type="ECO:0000256" key="6">
    <source>
        <dbReference type="ARBA" id="ARBA00022722"/>
    </source>
</evidence>
<feature type="compositionally biased region" description="Pro residues" evidence="12">
    <location>
        <begin position="202"/>
        <end position="215"/>
    </location>
</feature>
<keyword evidence="3" id="KW-0645">Protease</keyword>
<keyword evidence="9" id="KW-0695">RNA-directed DNA polymerase</keyword>
<evidence type="ECO:0000259" key="15">
    <source>
        <dbReference type="PROSITE" id="PS50994"/>
    </source>
</evidence>
<evidence type="ECO:0000256" key="3">
    <source>
        <dbReference type="ARBA" id="ARBA00022670"/>
    </source>
</evidence>
<dbReference type="InterPro" id="IPR000477">
    <property type="entry name" value="RT_dom"/>
</dbReference>
<keyword evidence="6" id="KW-0540">Nuclease</keyword>
<feature type="compositionally biased region" description="Pro residues" evidence="12">
    <location>
        <begin position="1260"/>
        <end position="1271"/>
    </location>
</feature>
<dbReference type="PROSITE" id="PS50994">
    <property type="entry name" value="INTEGRASE"/>
    <property type="match status" value="1"/>
</dbReference>
<dbReference type="InterPro" id="IPR043502">
    <property type="entry name" value="DNA/RNA_pol_sf"/>
</dbReference>
<dbReference type="InterPro" id="IPR023780">
    <property type="entry name" value="Chromo_domain"/>
</dbReference>
<dbReference type="PANTHER" id="PTHR37984:SF5">
    <property type="entry name" value="PROTEIN NYNRIN-LIKE"/>
    <property type="match status" value="1"/>
</dbReference>
<protein>
    <recommendedName>
        <fullName evidence="2">RNA-directed DNA polymerase</fullName>
        <ecNumber evidence="2">2.7.7.49</ecNumber>
    </recommendedName>
</protein>
<dbReference type="InterPro" id="IPR036397">
    <property type="entry name" value="RNaseH_sf"/>
</dbReference>
<dbReference type="Gene3D" id="3.10.10.10">
    <property type="entry name" value="HIV Type 1 Reverse Transcriptase, subunit A, domain 1"/>
    <property type="match status" value="2"/>
</dbReference>
<keyword evidence="10" id="KW-0539">Nucleus</keyword>
<feature type="region of interest" description="Disordered" evidence="12">
    <location>
        <begin position="197"/>
        <end position="218"/>
    </location>
</feature>
<keyword evidence="7" id="KW-0255">Endonuclease</keyword>
<evidence type="ECO:0000256" key="2">
    <source>
        <dbReference type="ARBA" id="ARBA00012493"/>
    </source>
</evidence>
<dbReference type="PROSITE" id="PS50013">
    <property type="entry name" value="CHROMO_2"/>
    <property type="match status" value="1"/>
</dbReference>
<evidence type="ECO:0000256" key="9">
    <source>
        <dbReference type="ARBA" id="ARBA00022918"/>
    </source>
</evidence>
<comment type="subcellular location">
    <subcellularLocation>
        <location evidence="1">Nucleus</location>
    </subcellularLocation>
</comment>
<dbReference type="Gene3D" id="2.40.70.10">
    <property type="entry name" value="Acid Proteases"/>
    <property type="match status" value="1"/>
</dbReference>
<keyword evidence="8" id="KW-0378">Hydrolase</keyword>
<dbReference type="CDD" id="cd01647">
    <property type="entry name" value="RT_LTR"/>
    <property type="match status" value="1"/>
</dbReference>
<dbReference type="InterPro" id="IPR021109">
    <property type="entry name" value="Peptidase_aspartic_dom_sf"/>
</dbReference>
<evidence type="ECO:0000256" key="4">
    <source>
        <dbReference type="ARBA" id="ARBA00022679"/>
    </source>
</evidence>
<dbReference type="GO" id="GO:0008233">
    <property type="term" value="F:peptidase activity"/>
    <property type="evidence" value="ECO:0007669"/>
    <property type="project" value="UniProtKB-KW"/>
</dbReference>
<name>A0A388MD83_CHABU</name>
<dbReference type="InterPro" id="IPR050951">
    <property type="entry name" value="Retrovirus_Pol_polyprotein"/>
</dbReference>
<keyword evidence="17" id="KW-1185">Reference proteome</keyword>
<dbReference type="InterPro" id="IPR023779">
    <property type="entry name" value="Chromodomain_CS"/>
</dbReference>
<dbReference type="GO" id="GO:0005634">
    <property type="term" value="C:nucleus"/>
    <property type="evidence" value="ECO:0007669"/>
    <property type="project" value="UniProtKB-SubCell"/>
</dbReference>
<dbReference type="Proteomes" id="UP000265515">
    <property type="component" value="Unassembled WGS sequence"/>
</dbReference>
<organism evidence="16 17">
    <name type="scientific">Chara braunii</name>
    <name type="common">Braun's stonewort</name>
    <dbReference type="NCBI Taxonomy" id="69332"/>
    <lineage>
        <taxon>Eukaryota</taxon>
        <taxon>Viridiplantae</taxon>
        <taxon>Streptophyta</taxon>
        <taxon>Charophyceae</taxon>
        <taxon>Charales</taxon>
        <taxon>Characeae</taxon>
        <taxon>Chara</taxon>
    </lineage>
</organism>
<dbReference type="PANTHER" id="PTHR37984">
    <property type="entry name" value="PROTEIN CBG26694"/>
    <property type="match status" value="1"/>
</dbReference>
<dbReference type="SUPFAM" id="SSF54160">
    <property type="entry name" value="Chromo domain-like"/>
    <property type="match status" value="1"/>
</dbReference>
<dbReference type="Gramene" id="GBG92524">
    <property type="protein sequence ID" value="GBG92524"/>
    <property type="gene ID" value="CBR_g55823"/>
</dbReference>
<dbReference type="InterPro" id="IPR041577">
    <property type="entry name" value="RT_RNaseH_2"/>
</dbReference>
<feature type="region of interest" description="Disordered" evidence="12">
    <location>
        <begin position="260"/>
        <end position="294"/>
    </location>
</feature>
<dbReference type="Gene3D" id="3.30.420.10">
    <property type="entry name" value="Ribonuclease H-like superfamily/Ribonuclease H"/>
    <property type="match status" value="1"/>
</dbReference>
<evidence type="ECO:0000256" key="5">
    <source>
        <dbReference type="ARBA" id="ARBA00022695"/>
    </source>
</evidence>
<dbReference type="Gene3D" id="2.40.50.40">
    <property type="match status" value="1"/>
</dbReference>
<dbReference type="Pfam" id="PF17919">
    <property type="entry name" value="RT_RNaseH_2"/>
    <property type="match status" value="1"/>
</dbReference>
<dbReference type="InterPro" id="IPR041373">
    <property type="entry name" value="RT_RNaseH"/>
</dbReference>
<dbReference type="InterPro" id="IPR000953">
    <property type="entry name" value="Chromo/chromo_shadow_dom"/>
</dbReference>
<evidence type="ECO:0000256" key="11">
    <source>
        <dbReference type="ARBA" id="ARBA00023268"/>
    </source>
</evidence>
<evidence type="ECO:0000259" key="14">
    <source>
        <dbReference type="PROSITE" id="PS50878"/>
    </source>
</evidence>
<feature type="region of interest" description="Disordered" evidence="12">
    <location>
        <begin position="638"/>
        <end position="662"/>
    </location>
</feature>
<keyword evidence="5" id="KW-0548">Nucleotidyltransferase</keyword>
<evidence type="ECO:0000256" key="10">
    <source>
        <dbReference type="ARBA" id="ARBA00023242"/>
    </source>
</evidence>
<dbReference type="EMBL" id="BFEA01001075">
    <property type="protein sequence ID" value="GBG92524.1"/>
    <property type="molecule type" value="Genomic_DNA"/>
</dbReference>
<dbReference type="SUPFAM" id="SSF56672">
    <property type="entry name" value="DNA/RNA polymerases"/>
    <property type="match status" value="1"/>
</dbReference>
<evidence type="ECO:0000313" key="16">
    <source>
        <dbReference type="EMBL" id="GBG92524.1"/>
    </source>
</evidence>
<dbReference type="InterPro" id="IPR016197">
    <property type="entry name" value="Chromo-like_dom_sf"/>
</dbReference>
<dbReference type="SMART" id="SM00298">
    <property type="entry name" value="CHROMO"/>
    <property type="match status" value="1"/>
</dbReference>
<dbReference type="GO" id="GO:0004519">
    <property type="term" value="F:endonuclease activity"/>
    <property type="evidence" value="ECO:0007669"/>
    <property type="project" value="UniProtKB-KW"/>
</dbReference>
<dbReference type="Gene3D" id="3.30.70.270">
    <property type="match status" value="2"/>
</dbReference>
<dbReference type="Pfam" id="PF00078">
    <property type="entry name" value="RVT_1"/>
    <property type="match status" value="1"/>
</dbReference>
<evidence type="ECO:0000256" key="7">
    <source>
        <dbReference type="ARBA" id="ARBA00022759"/>
    </source>
</evidence>
<dbReference type="Pfam" id="PF24626">
    <property type="entry name" value="SH3_Tf2-1"/>
    <property type="match status" value="1"/>
</dbReference>
<sequence length="1309" mass="149300">MSRAIRSVRCSEQLATREDVVSSLLDLSMLQARQERLTLHIVALRCLLTILSDPDRTLPIIPVRLGTSTRVYSALWDFGSQGGFIHPRVVKEARLPTTGSPTPISITLGDDKIQRFFDQAVTDLPFFLTLEPTYRPPASRCHRSSAHFDVMETGYDFILGTLWSRRFRNTEADWATNTLVLKTKCGQTYRVPFIGTTATAGPDPPPPEPSVPTPSPSITVTSPRQFAHFIRQDNITFFMVNVTDLLHYDPPCPDAELIPLEPDPPSISMAPISTSAPPPSVESTPSSRTDADGEELARYTADLEPAVRDLIREYHDIFPSSFSYAGIPPMRDVEHSIQLVRDYRVHHRAPYRLSIPEATELKRQLEELLRPGFIKPSNSLWSAPVLFARKAGGTLRLCIDYRGNRFFTKIDLRSGYHQIRVAAADQPKTAFRSRFGHYEFTVMPFGLTNAPATFQRAMNNIFRDILEQYILVYLNDILVYSRTLEEHPRYLRDVLDRLRRHGFYAKLSKCRFAQHKVDFLGHYVSDQSLHMDDAKITAIAEWPVSTSAKQLRSFLGLTSYHSNFIQGYARYSYVLTSTLLRKNPPWAWTPLHEDAFRALKKVVTCAPVLHLPDFDRPFILTTDASDFAVGAVLSQISPSSPDSSHPRIPHFPPPTPTTASRLTPTHLATDEPSINYSPTIAEDDTVESCSGDCLIAFYSRQLLPAEINYTADEREVLAVVYAARHWRHYLHGAPFMVRTDNSVVQAFLTKSKRTPRQARWWRDLSEFSFTTEHIKGETNQVADALSRRPDHDQEQIQLSSISVTTVHHSVIDEFRTQYRHCPDYHDIHATLRSGKTVPNYSLGDNGLVYWHGSQGTKEPQCPTCQELNSANHLPYGLLQPLPIPEGRWQSISTDFIGPLCPPTPRGHDAILVVVDRFTKRARFVLCLYAISAREVTDIVFDRVVRDHGLPLSIISDRDPRFTSRFWRRLHEVYDTQLRFSSSYHPQTDGQTEITNKTLGDILRKIVRDDQRWDLHLVHAEIAYNHAVLPLTGMSPYYCDLGYLPCVPADFLRPSQMHPDTSCPALDDCMTSIMKTAHEHIAASQTRMAARANRSRMDHPFKVGDVVLIDARHLKLEADTLHKFRRRFFGPYRILQAVGSDTTSSLVSFRVKLPDYLRQARVHDVYHVSLLRPYRRLSERFVGRPYERPPPIMVDDHEEFLVLDIIGRRVTDDNPPHVEYLVRWKGYPDEEATWEPLEHLQHARMLVRAYDRARRAGFTAPPQPTDPPPSPPTDETAEVEPAPSEADLQQQPDASERPHRTRRRPARYDD</sequence>
<dbReference type="InterPro" id="IPR001584">
    <property type="entry name" value="Integrase_cat-core"/>
</dbReference>
<dbReference type="InterPro" id="IPR043128">
    <property type="entry name" value="Rev_trsase/Diguanyl_cyclase"/>
</dbReference>